<dbReference type="Gene3D" id="1.25.40.10">
    <property type="entry name" value="Tetratricopeptide repeat domain"/>
    <property type="match status" value="3"/>
</dbReference>
<keyword evidence="11" id="KW-0732">Signal</keyword>
<evidence type="ECO:0000256" key="10">
    <source>
        <dbReference type="SAM" id="Phobius"/>
    </source>
</evidence>
<evidence type="ECO:0000256" key="9">
    <source>
        <dbReference type="PROSITE-ProRule" id="PRU00339"/>
    </source>
</evidence>
<dbReference type="PANTHER" id="PTHR42878:SF7">
    <property type="entry name" value="SENSOR HISTIDINE KINASE GLRK"/>
    <property type="match status" value="1"/>
</dbReference>
<dbReference type="PROSITE" id="PS50109">
    <property type="entry name" value="HIS_KIN"/>
    <property type="match status" value="1"/>
</dbReference>
<keyword evidence="8" id="KW-0902">Two-component regulatory system</keyword>
<organism evidence="13 14">
    <name type="scientific">Pedobacter boryungensis</name>
    <dbReference type="NCBI Taxonomy" id="869962"/>
    <lineage>
        <taxon>Bacteria</taxon>
        <taxon>Pseudomonadati</taxon>
        <taxon>Bacteroidota</taxon>
        <taxon>Sphingobacteriia</taxon>
        <taxon>Sphingobacteriales</taxon>
        <taxon>Sphingobacteriaceae</taxon>
        <taxon>Pedobacter</taxon>
    </lineage>
</organism>
<keyword evidence="5" id="KW-0547">Nucleotide-binding</keyword>
<dbReference type="Proteomes" id="UP000762110">
    <property type="component" value="Unassembled WGS sequence"/>
</dbReference>
<dbReference type="SUPFAM" id="SSF47384">
    <property type="entry name" value="Homodimeric domain of signal transducing histidine kinase"/>
    <property type="match status" value="1"/>
</dbReference>
<dbReference type="InterPro" id="IPR003594">
    <property type="entry name" value="HATPase_dom"/>
</dbReference>
<dbReference type="InterPro" id="IPR003661">
    <property type="entry name" value="HisK_dim/P_dom"/>
</dbReference>
<keyword evidence="3" id="KW-0597">Phosphoprotein</keyword>
<dbReference type="InterPro" id="IPR019734">
    <property type="entry name" value="TPR_rpt"/>
</dbReference>
<evidence type="ECO:0000256" key="5">
    <source>
        <dbReference type="ARBA" id="ARBA00022741"/>
    </source>
</evidence>
<dbReference type="InterPro" id="IPR005467">
    <property type="entry name" value="His_kinase_dom"/>
</dbReference>
<dbReference type="EMBL" id="JABMKV010000001">
    <property type="protein sequence ID" value="NQX31217.1"/>
    <property type="molecule type" value="Genomic_DNA"/>
</dbReference>
<dbReference type="RefSeq" id="WP_173269819.1">
    <property type="nucleotide sequence ID" value="NZ_JABMKV010000001.1"/>
</dbReference>
<evidence type="ECO:0000256" key="11">
    <source>
        <dbReference type="SAM" id="SignalP"/>
    </source>
</evidence>
<comment type="caution">
    <text evidence="13">The sequence shown here is derived from an EMBL/GenBank/DDBJ whole genome shotgun (WGS) entry which is preliminary data.</text>
</comment>
<dbReference type="SUPFAM" id="SSF48452">
    <property type="entry name" value="TPR-like"/>
    <property type="match status" value="2"/>
</dbReference>
<dbReference type="InterPro" id="IPR036890">
    <property type="entry name" value="HATPase_C_sf"/>
</dbReference>
<evidence type="ECO:0000256" key="4">
    <source>
        <dbReference type="ARBA" id="ARBA00022679"/>
    </source>
</evidence>
<keyword evidence="10" id="KW-0472">Membrane</keyword>
<gene>
    <name evidence="13" type="ORF">HQN85_05750</name>
</gene>
<dbReference type="SUPFAM" id="SSF55874">
    <property type="entry name" value="ATPase domain of HSP90 chaperone/DNA topoisomerase II/histidine kinase"/>
    <property type="match status" value="1"/>
</dbReference>
<evidence type="ECO:0000256" key="2">
    <source>
        <dbReference type="ARBA" id="ARBA00012438"/>
    </source>
</evidence>
<name>A0ABX2DAY6_9SPHI</name>
<keyword evidence="4" id="KW-0808">Transferase</keyword>
<feature type="transmembrane region" description="Helical" evidence="10">
    <location>
        <begin position="495"/>
        <end position="515"/>
    </location>
</feature>
<feature type="chain" id="PRO_5045696941" description="histidine kinase" evidence="11">
    <location>
        <begin position="29"/>
        <end position="765"/>
    </location>
</feature>
<evidence type="ECO:0000313" key="14">
    <source>
        <dbReference type="Proteomes" id="UP000762110"/>
    </source>
</evidence>
<feature type="domain" description="Histidine kinase" evidence="12">
    <location>
        <begin position="547"/>
        <end position="765"/>
    </location>
</feature>
<feature type="repeat" description="TPR" evidence="9">
    <location>
        <begin position="135"/>
        <end position="168"/>
    </location>
</feature>
<sequence>MNYKFTLSISKICFLTYCLLLISIATFAQVKSPQLKLDSLLKVNANHVKQDSAKLVILKEVYYQSMRVKNFEKSEEFVNKSVLLARKLNLRRFEAQAYYKLGMFYHGFTNFYKAEENYKKAIAAYTAINDLDWVAGTYLNLGALYTGVPYYVKALDAHQKAIDIFLKNGNEVDLASCYANISGIYMDLGQQDYALNYLQKALKIFIKEDPNDRGVAVVYNSIGQAYFTASKEELIKMGAKPNQKNALALENYKKALNVAQVNNDSTVLGPLNKDFGNVYEAMGEKDLALKAYQKANEINSKADHKDDYANSLLALSNFYEKNNEYSKAEDLLIEALKIGQQVNLLNVQRDAYLNLSSINEKQGDFNQSLKNYRQYIRVRDQIFNQEKEKEIIRRQLQIDFGVKEKDYQLKQQLTDVELQRQVLLAKQQQQELTLSNQEKILQRLTFLKKQADLENEKRSQANLLKQQRLKAQLDKEIKDKQIGLQRTELKFNRNVNLILGILASILLASALFVYYTQRKTAKLNKIVSEQKLELEKLGKVKDRIFSVVSHDMRSPVNSLISFIQLLEDGNINQQDLTKYAGLLKTTLGYTSSMMENLLNWASSQMQGFKPIIERFDVELCAQEVLNSLHANAVQKNITIINEIKSGSICLADMNMTALVLRNLISNSIKFSAKNETIKLSSKVENNTIAISVIDNGVGLLKEQIDNFNNSGYQEIGKSTIGTNQEKGTGIGLVLCHTFTTLMNGSLKVKSVKNKGSVFTLALPKA</sequence>
<evidence type="ECO:0000313" key="13">
    <source>
        <dbReference type="EMBL" id="NQX31217.1"/>
    </source>
</evidence>
<accession>A0ABX2DAY6</accession>
<dbReference type="Pfam" id="PF02518">
    <property type="entry name" value="HATPase_c"/>
    <property type="match status" value="1"/>
</dbReference>
<dbReference type="SMART" id="SM00388">
    <property type="entry name" value="HisKA"/>
    <property type="match status" value="1"/>
</dbReference>
<feature type="repeat" description="TPR" evidence="9">
    <location>
        <begin position="95"/>
        <end position="128"/>
    </location>
</feature>
<evidence type="ECO:0000256" key="7">
    <source>
        <dbReference type="ARBA" id="ARBA00022840"/>
    </source>
</evidence>
<protein>
    <recommendedName>
        <fullName evidence="2">histidine kinase</fullName>
        <ecNumber evidence="2">2.7.13.3</ecNumber>
    </recommendedName>
</protein>
<keyword evidence="10" id="KW-1133">Transmembrane helix</keyword>
<keyword evidence="14" id="KW-1185">Reference proteome</keyword>
<evidence type="ECO:0000259" key="12">
    <source>
        <dbReference type="PROSITE" id="PS50109"/>
    </source>
</evidence>
<evidence type="ECO:0000256" key="3">
    <source>
        <dbReference type="ARBA" id="ARBA00022553"/>
    </source>
</evidence>
<dbReference type="SMART" id="SM00387">
    <property type="entry name" value="HATPase_c"/>
    <property type="match status" value="1"/>
</dbReference>
<comment type="catalytic activity">
    <reaction evidence="1">
        <text>ATP + protein L-histidine = ADP + protein N-phospho-L-histidine.</text>
        <dbReference type="EC" id="2.7.13.3"/>
    </reaction>
</comment>
<dbReference type="Pfam" id="PF13181">
    <property type="entry name" value="TPR_8"/>
    <property type="match status" value="1"/>
</dbReference>
<keyword evidence="9" id="KW-0802">TPR repeat</keyword>
<proteinExistence type="predicted"/>
<keyword evidence="7" id="KW-0067">ATP-binding</keyword>
<dbReference type="SMART" id="SM00028">
    <property type="entry name" value="TPR"/>
    <property type="match status" value="6"/>
</dbReference>
<dbReference type="PRINTS" id="PR00344">
    <property type="entry name" value="BCTRLSENSOR"/>
</dbReference>
<reference evidence="13 14" key="1">
    <citation type="submission" date="2020-05" db="EMBL/GenBank/DDBJ databases">
        <title>Description of Pedobacter foliorum sp. nov.</title>
        <authorList>
            <person name="Qi S."/>
            <person name="Carlier A."/>
            <person name="Cnockaert M."/>
            <person name="Vandamme P."/>
        </authorList>
    </citation>
    <scope>NUCLEOTIDE SEQUENCE [LARGE SCALE GENOMIC DNA]</scope>
    <source>
        <strain evidence="13 14">LMG 31300</strain>
    </source>
</reference>
<feature type="repeat" description="TPR" evidence="9">
    <location>
        <begin position="175"/>
        <end position="208"/>
    </location>
</feature>
<dbReference type="Pfam" id="PF13374">
    <property type="entry name" value="TPR_10"/>
    <property type="match status" value="1"/>
</dbReference>
<evidence type="ECO:0000256" key="1">
    <source>
        <dbReference type="ARBA" id="ARBA00000085"/>
    </source>
</evidence>
<dbReference type="InterPro" id="IPR004358">
    <property type="entry name" value="Sig_transdc_His_kin-like_C"/>
</dbReference>
<keyword evidence="10" id="KW-0812">Transmembrane</keyword>
<dbReference type="InterPro" id="IPR011990">
    <property type="entry name" value="TPR-like_helical_dom_sf"/>
</dbReference>
<dbReference type="PROSITE" id="PS50005">
    <property type="entry name" value="TPR"/>
    <property type="match status" value="3"/>
</dbReference>
<dbReference type="CDD" id="cd00082">
    <property type="entry name" value="HisKA"/>
    <property type="match status" value="1"/>
</dbReference>
<dbReference type="Gene3D" id="3.30.565.10">
    <property type="entry name" value="Histidine kinase-like ATPase, C-terminal domain"/>
    <property type="match status" value="1"/>
</dbReference>
<dbReference type="PANTHER" id="PTHR42878">
    <property type="entry name" value="TWO-COMPONENT HISTIDINE KINASE"/>
    <property type="match status" value="1"/>
</dbReference>
<dbReference type="Pfam" id="PF00512">
    <property type="entry name" value="HisKA"/>
    <property type="match status" value="1"/>
</dbReference>
<dbReference type="Gene3D" id="1.10.287.130">
    <property type="match status" value="1"/>
</dbReference>
<dbReference type="InterPro" id="IPR050351">
    <property type="entry name" value="BphY/WalK/GraS-like"/>
</dbReference>
<dbReference type="Pfam" id="PF13424">
    <property type="entry name" value="TPR_12"/>
    <property type="match status" value="2"/>
</dbReference>
<dbReference type="InterPro" id="IPR036097">
    <property type="entry name" value="HisK_dim/P_sf"/>
</dbReference>
<keyword evidence="6" id="KW-0418">Kinase</keyword>
<evidence type="ECO:0000256" key="6">
    <source>
        <dbReference type="ARBA" id="ARBA00022777"/>
    </source>
</evidence>
<feature type="signal peptide" evidence="11">
    <location>
        <begin position="1"/>
        <end position="28"/>
    </location>
</feature>
<evidence type="ECO:0000256" key="8">
    <source>
        <dbReference type="ARBA" id="ARBA00023012"/>
    </source>
</evidence>
<dbReference type="EC" id="2.7.13.3" evidence="2"/>